<feature type="transmembrane region" description="Helical" evidence="1">
    <location>
        <begin position="189"/>
        <end position="213"/>
    </location>
</feature>
<accession>A0A7S3LB95</accession>
<keyword evidence="1" id="KW-0472">Membrane</keyword>
<sequence length="283" mass="33092">MGLKLNPSTRAFLASPFPILGAWVLGGILSIVVPLSKWKKQKNQWYNYYGRYVEYENNQRAYEEQQKQYQEQQQYQYNNNGNYNNRQQGNYDRDGNWYPSCSWWQFKCRQQRMAYMQANGDNNNIVFPSWYAAIGGRTEEDDREREEMEGSTDEASGAVKFVYTWTLIVFIGMLIFGGITIFQRKPVTPLIVIMLIIGQFCLMQLFLLGQGVIVTEGREMEDSVYGWYGQLAVLMVYSDWAYFLFSVCFSALLCVKIFVDKYVLKDETEPIAQESTYKNMNMP</sequence>
<keyword evidence="1" id="KW-0812">Transmembrane</keyword>
<dbReference type="EMBL" id="HBIM01018218">
    <property type="protein sequence ID" value="CAE0417010.1"/>
    <property type="molecule type" value="Transcribed_RNA"/>
</dbReference>
<proteinExistence type="predicted"/>
<feature type="transmembrane region" description="Helical" evidence="1">
    <location>
        <begin position="162"/>
        <end position="182"/>
    </location>
</feature>
<keyword evidence="1" id="KW-1133">Transmembrane helix</keyword>
<organism evidence="2">
    <name type="scientific">Amphora coffeiformis</name>
    <dbReference type="NCBI Taxonomy" id="265554"/>
    <lineage>
        <taxon>Eukaryota</taxon>
        <taxon>Sar</taxon>
        <taxon>Stramenopiles</taxon>
        <taxon>Ochrophyta</taxon>
        <taxon>Bacillariophyta</taxon>
        <taxon>Bacillariophyceae</taxon>
        <taxon>Bacillariophycidae</taxon>
        <taxon>Thalassiophysales</taxon>
        <taxon>Catenulaceae</taxon>
        <taxon>Amphora</taxon>
    </lineage>
</organism>
<evidence type="ECO:0000256" key="1">
    <source>
        <dbReference type="SAM" id="Phobius"/>
    </source>
</evidence>
<gene>
    <name evidence="2" type="ORF">ACOF00016_LOCUS13996</name>
</gene>
<dbReference type="AlphaFoldDB" id="A0A7S3LB95"/>
<name>A0A7S3LB95_9STRA</name>
<evidence type="ECO:0000313" key="2">
    <source>
        <dbReference type="EMBL" id="CAE0417010.1"/>
    </source>
</evidence>
<reference evidence="2" key="1">
    <citation type="submission" date="2021-01" db="EMBL/GenBank/DDBJ databases">
        <authorList>
            <person name="Corre E."/>
            <person name="Pelletier E."/>
            <person name="Niang G."/>
            <person name="Scheremetjew M."/>
            <person name="Finn R."/>
            <person name="Kale V."/>
            <person name="Holt S."/>
            <person name="Cochrane G."/>
            <person name="Meng A."/>
            <person name="Brown T."/>
            <person name="Cohen L."/>
        </authorList>
    </citation>
    <scope>NUCLEOTIDE SEQUENCE</scope>
    <source>
        <strain evidence="2">CCMP127</strain>
    </source>
</reference>
<protein>
    <submittedName>
        <fullName evidence="2">Uncharacterized protein</fullName>
    </submittedName>
</protein>
<feature type="transmembrane region" description="Helical" evidence="1">
    <location>
        <begin position="12"/>
        <end position="33"/>
    </location>
</feature>
<feature type="transmembrane region" description="Helical" evidence="1">
    <location>
        <begin position="240"/>
        <end position="259"/>
    </location>
</feature>